<dbReference type="AlphaFoldDB" id="A0AA44UJP7"/>
<evidence type="ECO:0000313" key="3">
    <source>
        <dbReference type="EMBL" id="PKB28782.1"/>
    </source>
</evidence>
<dbReference type="PANTHER" id="PTHR43476:SF5">
    <property type="entry name" value="FAD-DEPENDENT MONOOXYGENASE"/>
    <property type="match status" value="1"/>
</dbReference>
<dbReference type="PRINTS" id="PR00420">
    <property type="entry name" value="RNGMNOXGNASE"/>
</dbReference>
<dbReference type="NCBIfam" id="NF004833">
    <property type="entry name" value="PRK06185.1-1"/>
    <property type="match status" value="1"/>
</dbReference>
<dbReference type="EMBL" id="PHUJ01000003">
    <property type="protein sequence ID" value="PKB28782.1"/>
    <property type="molecule type" value="Genomic_DNA"/>
</dbReference>
<protein>
    <submittedName>
        <fullName evidence="3">2-polyprenyl-6-methoxyphenol hydroxylase-like FAD-dependent oxidoreductase</fullName>
    </submittedName>
</protein>
<dbReference type="GO" id="GO:0016491">
    <property type="term" value="F:oxidoreductase activity"/>
    <property type="evidence" value="ECO:0007669"/>
    <property type="project" value="UniProtKB-KW"/>
</dbReference>
<evidence type="ECO:0000256" key="1">
    <source>
        <dbReference type="ARBA" id="ARBA00023002"/>
    </source>
</evidence>
<organism evidence="3 4">
    <name type="scientific">Pseudonocardia alni</name>
    <name type="common">Amycolata alni</name>
    <dbReference type="NCBI Taxonomy" id="33907"/>
    <lineage>
        <taxon>Bacteria</taxon>
        <taxon>Bacillati</taxon>
        <taxon>Actinomycetota</taxon>
        <taxon>Actinomycetes</taxon>
        <taxon>Pseudonocardiales</taxon>
        <taxon>Pseudonocardiaceae</taxon>
        <taxon>Pseudonocardia</taxon>
    </lineage>
</organism>
<name>A0AA44UJP7_PSEA5</name>
<dbReference type="NCBIfam" id="NF004834">
    <property type="entry name" value="PRK06185.1-3"/>
    <property type="match status" value="1"/>
</dbReference>
<dbReference type="Proteomes" id="UP000232453">
    <property type="component" value="Unassembled WGS sequence"/>
</dbReference>
<feature type="domain" description="FAD-binding" evidence="2">
    <location>
        <begin position="5"/>
        <end position="331"/>
    </location>
</feature>
<accession>A0AA44UJP7</accession>
<evidence type="ECO:0000259" key="2">
    <source>
        <dbReference type="Pfam" id="PF01494"/>
    </source>
</evidence>
<gene>
    <name evidence="3" type="ORF">ATL51_0407</name>
</gene>
<dbReference type="RefSeq" id="WP_100880412.1">
    <property type="nucleotide sequence ID" value="NZ_JBICSI010000005.1"/>
</dbReference>
<dbReference type="GO" id="GO:0071949">
    <property type="term" value="F:FAD binding"/>
    <property type="evidence" value="ECO:0007669"/>
    <property type="project" value="InterPro"/>
</dbReference>
<evidence type="ECO:0000313" key="4">
    <source>
        <dbReference type="Proteomes" id="UP000232453"/>
    </source>
</evidence>
<dbReference type="Pfam" id="PF01494">
    <property type="entry name" value="FAD_binding_3"/>
    <property type="match status" value="1"/>
</dbReference>
<proteinExistence type="predicted"/>
<dbReference type="Gene3D" id="3.50.50.60">
    <property type="entry name" value="FAD/NAD(P)-binding domain"/>
    <property type="match status" value="1"/>
</dbReference>
<reference evidence="3 4" key="1">
    <citation type="submission" date="2017-11" db="EMBL/GenBank/DDBJ databases">
        <title>Sequencing the genomes of 1000 actinobacteria strains.</title>
        <authorList>
            <person name="Klenk H.-P."/>
        </authorList>
    </citation>
    <scope>NUCLEOTIDE SEQUENCE [LARGE SCALE GENOMIC DNA]</scope>
    <source>
        <strain evidence="3 4">DSM 44104</strain>
    </source>
</reference>
<dbReference type="InterPro" id="IPR002938">
    <property type="entry name" value="FAD-bd"/>
</dbReference>
<sequence length="420" mass="45782">MSERTTCCVVGGGPAGMMLGLLLARAGVEVTVLEKHGDFLRDFRGDTVHPTTLDLLDDLGLGERFAALPQSRVDEVVIPDERGGAQRIGNMSLLRRVGVRHPYVALVPQWDLLNLLAEVAADEPAFHLRLDTRATSPVRENGRVVGVRYATTTAPGEETTGEIRADLTVACDGRHSVLRAGSGLPVTEYDVPFDTWWFRLPRRPEEQRATLRPRIGKGRFAVVIPREGYYQIGYLAPKGADARLRAAGVEAFRADIADLMPEYADRVDEIASMDEVKHLDVKLNRLRRWHVDGLLCIGDAAHAMSPIGGVGINLAIQDAVAAATLLAAPLQRGTLTERDLGRVRNRRLLPTVLVQGLQRIMHRNIAGPALAGRLDGPPAPLLRLMRAVPAAQIVPAYLVGVGFRPERAPDFARREPVPAG</sequence>
<dbReference type="InterPro" id="IPR050631">
    <property type="entry name" value="PheA/TfdB_FAD_monoxygenase"/>
</dbReference>
<dbReference type="PANTHER" id="PTHR43476">
    <property type="entry name" value="3-(3-HYDROXY-PHENYL)PROPIONATE/3-HYDROXYCINNAMIC ACID HYDROXYLASE"/>
    <property type="match status" value="1"/>
</dbReference>
<dbReference type="SUPFAM" id="SSF51905">
    <property type="entry name" value="FAD/NAD(P)-binding domain"/>
    <property type="match status" value="1"/>
</dbReference>
<comment type="caution">
    <text evidence="3">The sequence shown here is derived from an EMBL/GenBank/DDBJ whole genome shotgun (WGS) entry which is preliminary data.</text>
</comment>
<keyword evidence="1" id="KW-0560">Oxidoreductase</keyword>
<dbReference type="InterPro" id="IPR036188">
    <property type="entry name" value="FAD/NAD-bd_sf"/>
</dbReference>